<comment type="similarity">
    <text evidence="1 2">Belongs to the DegT/DnrJ/EryC1 family.</text>
</comment>
<evidence type="ECO:0000313" key="4">
    <source>
        <dbReference type="Proteomes" id="UP000266118"/>
    </source>
</evidence>
<evidence type="ECO:0000256" key="2">
    <source>
        <dbReference type="RuleBase" id="RU004508"/>
    </source>
</evidence>
<dbReference type="PIRSF" id="PIRSF000390">
    <property type="entry name" value="PLP_StrS"/>
    <property type="match status" value="1"/>
</dbReference>
<dbReference type="InterPro" id="IPR015422">
    <property type="entry name" value="PyrdxlP-dep_Trfase_small"/>
</dbReference>
<dbReference type="PANTHER" id="PTHR30244">
    <property type="entry name" value="TRANSAMINASE"/>
    <property type="match status" value="1"/>
</dbReference>
<name>A0A386HQQ6_9BACT</name>
<keyword evidence="2" id="KW-0663">Pyridoxal phosphate</keyword>
<dbReference type="InterPro" id="IPR015421">
    <property type="entry name" value="PyrdxlP-dep_Trfase_major"/>
</dbReference>
<dbReference type="Proteomes" id="UP000266118">
    <property type="component" value="Chromosome"/>
</dbReference>
<dbReference type="OrthoDB" id="9810913at2"/>
<accession>A0A386HQQ6</accession>
<dbReference type="PANTHER" id="PTHR30244:SF34">
    <property type="entry name" value="DTDP-4-AMINO-4,6-DIDEOXYGALACTOSE TRANSAMINASE"/>
    <property type="match status" value="1"/>
</dbReference>
<keyword evidence="3" id="KW-0808">Transferase</keyword>
<dbReference type="Pfam" id="PF01041">
    <property type="entry name" value="DegT_DnrJ_EryC1"/>
    <property type="match status" value="1"/>
</dbReference>
<dbReference type="Gene3D" id="3.90.1150.10">
    <property type="entry name" value="Aspartate Aminotransferase, domain 1"/>
    <property type="match status" value="1"/>
</dbReference>
<dbReference type="KEGG" id="ark:D6B99_10540"/>
<reference evidence="3 4" key="1">
    <citation type="submission" date="2018-09" db="EMBL/GenBank/DDBJ databases">
        <title>Arachidicoccus sp. nov., a bacterium isolated from soil.</title>
        <authorList>
            <person name="Weon H.-Y."/>
            <person name="Kwon S.-W."/>
            <person name="Lee S.A."/>
        </authorList>
    </citation>
    <scope>NUCLEOTIDE SEQUENCE [LARGE SCALE GENOMIC DNA]</scope>
    <source>
        <strain evidence="3 4">KIS59-12</strain>
    </source>
</reference>
<dbReference type="GO" id="GO:0008483">
    <property type="term" value="F:transaminase activity"/>
    <property type="evidence" value="ECO:0007669"/>
    <property type="project" value="UniProtKB-KW"/>
</dbReference>
<dbReference type="RefSeq" id="WP_119987984.1">
    <property type="nucleotide sequence ID" value="NZ_CP032489.1"/>
</dbReference>
<keyword evidence="4" id="KW-1185">Reference proteome</keyword>
<dbReference type="SUPFAM" id="SSF53383">
    <property type="entry name" value="PLP-dependent transferases"/>
    <property type="match status" value="1"/>
</dbReference>
<organism evidence="3 4">
    <name type="scientific">Arachidicoccus soli</name>
    <dbReference type="NCBI Taxonomy" id="2341117"/>
    <lineage>
        <taxon>Bacteria</taxon>
        <taxon>Pseudomonadati</taxon>
        <taxon>Bacteroidota</taxon>
        <taxon>Chitinophagia</taxon>
        <taxon>Chitinophagales</taxon>
        <taxon>Chitinophagaceae</taxon>
        <taxon>Arachidicoccus</taxon>
    </lineage>
</organism>
<dbReference type="InterPro" id="IPR015424">
    <property type="entry name" value="PyrdxlP-dep_Trfase"/>
</dbReference>
<protein>
    <submittedName>
        <fullName evidence="3">Aminotransferase class V-fold PLP-dependent enzyme</fullName>
    </submittedName>
</protein>
<dbReference type="AlphaFoldDB" id="A0A386HQQ6"/>
<dbReference type="GO" id="GO:0000271">
    <property type="term" value="P:polysaccharide biosynthetic process"/>
    <property type="evidence" value="ECO:0007669"/>
    <property type="project" value="TreeGrafter"/>
</dbReference>
<gene>
    <name evidence="3" type="ORF">D6B99_10540</name>
</gene>
<sequence length="361" mass="40777">MIPLYKPYMPEELPELSNILHSGSLAYGKYGKQFEIDLKKVTQCSEISSVNSFSAAMLVALKTIDIKPGDEIIASPMSCLASNQPAASLGATLIWADIDPHRGTLDPESVKTKITNKTKAIIHNHHCGYVGYIDEINAIANEHGIMVIDDAIEAFGSKYKGQFLGNVGTDITVFSFQTVRLPNTVDGGAIACKDFILQQKANLIRDLGVDRKIFRNPNGEISKDSDISIPGYGFTMNEMNSYIGSLQLENIVSLLKRQELNAEKWKIELRNKFDDIQILLENDLNQNPNYWIFGMRSKRKIEYINKFRELGYYASGVHLPNYYYSVFNNNNLLPGVEDFYERFFALPCGWWLNDNEIGLKF</sequence>
<proteinExistence type="inferred from homology"/>
<keyword evidence="3" id="KW-0032">Aminotransferase</keyword>
<dbReference type="EMBL" id="CP032489">
    <property type="protein sequence ID" value="AYD47989.1"/>
    <property type="molecule type" value="Genomic_DNA"/>
</dbReference>
<evidence type="ECO:0000256" key="1">
    <source>
        <dbReference type="ARBA" id="ARBA00037999"/>
    </source>
</evidence>
<dbReference type="InterPro" id="IPR000653">
    <property type="entry name" value="DegT/StrS_aminotransferase"/>
</dbReference>
<dbReference type="Gene3D" id="3.40.640.10">
    <property type="entry name" value="Type I PLP-dependent aspartate aminotransferase-like (Major domain)"/>
    <property type="match status" value="1"/>
</dbReference>
<evidence type="ECO:0000313" key="3">
    <source>
        <dbReference type="EMBL" id="AYD47989.1"/>
    </source>
</evidence>
<dbReference type="GO" id="GO:0030170">
    <property type="term" value="F:pyridoxal phosphate binding"/>
    <property type="evidence" value="ECO:0007669"/>
    <property type="project" value="TreeGrafter"/>
</dbReference>